<dbReference type="EMBL" id="BMZE01000001">
    <property type="protein sequence ID" value="GHA17069.1"/>
    <property type="molecule type" value="Genomic_DNA"/>
</dbReference>
<protein>
    <submittedName>
        <fullName evidence="2">Uncharacterized protein</fullName>
    </submittedName>
</protein>
<dbReference type="Proteomes" id="UP000646579">
    <property type="component" value="Unassembled WGS sequence"/>
</dbReference>
<keyword evidence="3" id="KW-1185">Reference proteome</keyword>
<accession>A0A918RZM0</accession>
<keyword evidence="1" id="KW-1133">Transmembrane helix</keyword>
<dbReference type="RefSeq" id="WP_189424022.1">
    <property type="nucleotide sequence ID" value="NZ_BMZE01000001.1"/>
</dbReference>
<keyword evidence="1" id="KW-0812">Transmembrane</keyword>
<organism evidence="2 3">
    <name type="scientific">Devosia pacifica</name>
    <dbReference type="NCBI Taxonomy" id="1335967"/>
    <lineage>
        <taxon>Bacteria</taxon>
        <taxon>Pseudomonadati</taxon>
        <taxon>Pseudomonadota</taxon>
        <taxon>Alphaproteobacteria</taxon>
        <taxon>Hyphomicrobiales</taxon>
        <taxon>Devosiaceae</taxon>
        <taxon>Devosia</taxon>
    </lineage>
</organism>
<name>A0A918RZM0_9HYPH</name>
<feature type="transmembrane region" description="Helical" evidence="1">
    <location>
        <begin position="81"/>
        <end position="98"/>
    </location>
</feature>
<comment type="caution">
    <text evidence="2">The sequence shown here is derived from an EMBL/GenBank/DDBJ whole genome shotgun (WGS) entry which is preliminary data.</text>
</comment>
<evidence type="ECO:0000313" key="2">
    <source>
        <dbReference type="EMBL" id="GHA17069.1"/>
    </source>
</evidence>
<keyword evidence="1" id="KW-0472">Membrane</keyword>
<reference evidence="2" key="2">
    <citation type="submission" date="2020-09" db="EMBL/GenBank/DDBJ databases">
        <authorList>
            <person name="Sun Q."/>
            <person name="Kim S."/>
        </authorList>
    </citation>
    <scope>NUCLEOTIDE SEQUENCE</scope>
    <source>
        <strain evidence="2">KCTC 32437</strain>
    </source>
</reference>
<sequence length="146" mass="16056">MGILIQIAIVLLAIGAVLTGFQSKARNRQWDSLMRRRVDAYIDTIRRERDNPELSAMGDSELRDLLHSGALNMRAARQRRGMVITAGGAITLIAASFAGSEQGWTAFALVVALGALAVYGLNTYLARKARAPLERYGIDVERLRIE</sequence>
<dbReference type="AlphaFoldDB" id="A0A918RZM0"/>
<gene>
    <name evidence="2" type="ORF">GCM10007989_10340</name>
</gene>
<evidence type="ECO:0000256" key="1">
    <source>
        <dbReference type="SAM" id="Phobius"/>
    </source>
</evidence>
<reference evidence="2" key="1">
    <citation type="journal article" date="2014" name="Int. J. Syst. Evol. Microbiol.">
        <title>Complete genome sequence of Corynebacterium casei LMG S-19264T (=DSM 44701T), isolated from a smear-ripened cheese.</title>
        <authorList>
            <consortium name="US DOE Joint Genome Institute (JGI-PGF)"/>
            <person name="Walter F."/>
            <person name="Albersmeier A."/>
            <person name="Kalinowski J."/>
            <person name="Ruckert C."/>
        </authorList>
    </citation>
    <scope>NUCLEOTIDE SEQUENCE</scope>
    <source>
        <strain evidence="2">KCTC 32437</strain>
    </source>
</reference>
<feature type="transmembrane region" description="Helical" evidence="1">
    <location>
        <begin position="6"/>
        <end position="25"/>
    </location>
</feature>
<evidence type="ECO:0000313" key="3">
    <source>
        <dbReference type="Proteomes" id="UP000646579"/>
    </source>
</evidence>
<feature type="transmembrane region" description="Helical" evidence="1">
    <location>
        <begin position="104"/>
        <end position="125"/>
    </location>
</feature>
<proteinExistence type="predicted"/>